<dbReference type="RefSeq" id="WP_353892096.1">
    <property type="nucleotide sequence ID" value="NZ_CP159485.1"/>
</dbReference>
<reference evidence="4" key="2">
    <citation type="submission" date="2024-06" db="EMBL/GenBank/DDBJ databases">
        <authorList>
            <person name="Petrova K.O."/>
            <person name="Toshchakov S.V."/>
            <person name="Boltjanskaja Y.V."/>
            <person name="Kevbrin V.V."/>
        </authorList>
    </citation>
    <scope>NUCLEOTIDE SEQUENCE</scope>
    <source>
        <strain evidence="4">Z-710</strain>
    </source>
</reference>
<dbReference type="InterPro" id="IPR038076">
    <property type="entry name" value="MgtE_N_sf"/>
</dbReference>
<dbReference type="Gene3D" id="1.25.60.10">
    <property type="entry name" value="MgtE N-terminal domain-like"/>
    <property type="match status" value="1"/>
</dbReference>
<keyword evidence="2" id="KW-0812">Transmembrane</keyword>
<keyword evidence="2" id="KW-1133">Transmembrane helix</keyword>
<evidence type="ECO:0000256" key="1">
    <source>
        <dbReference type="SAM" id="Coils"/>
    </source>
</evidence>
<dbReference type="EMBL" id="CP159485">
    <property type="protein sequence ID" value="XCI27518.1"/>
    <property type="molecule type" value="Genomic_DNA"/>
</dbReference>
<evidence type="ECO:0000313" key="4">
    <source>
        <dbReference type="EMBL" id="XCI27518.1"/>
    </source>
</evidence>
<feature type="coiled-coil region" evidence="1">
    <location>
        <begin position="52"/>
        <end position="121"/>
    </location>
</feature>
<name>A0AAU8HP73_9FIRM</name>
<dbReference type="AlphaFoldDB" id="A0AAU8HP73"/>
<keyword evidence="1" id="KW-0175">Coiled coil</keyword>
<evidence type="ECO:0000259" key="3">
    <source>
        <dbReference type="Pfam" id="PF03448"/>
    </source>
</evidence>
<reference evidence="4" key="1">
    <citation type="journal article" date="2018" name="Antonie Van Leeuwenhoek">
        <title>Proteinivorax hydrogeniformans sp. nov., an anaerobic, haloalkaliphilic bacterium fermenting proteinaceous compounds with high hydrogen production.</title>
        <authorList>
            <person name="Boltyanskaya Y."/>
            <person name="Detkova E."/>
            <person name="Pimenov N."/>
            <person name="Kevbrin V."/>
        </authorList>
    </citation>
    <scope>NUCLEOTIDE SEQUENCE</scope>
    <source>
        <strain evidence="4">Z-710</strain>
    </source>
</reference>
<protein>
    <recommendedName>
        <fullName evidence="3">Magnesium transporter MgtE intracellular domain-containing protein</fullName>
    </recommendedName>
</protein>
<dbReference type="Pfam" id="PF03448">
    <property type="entry name" value="MgtE_N"/>
    <property type="match status" value="1"/>
</dbReference>
<evidence type="ECO:0000256" key="2">
    <source>
        <dbReference type="SAM" id="Phobius"/>
    </source>
</evidence>
<dbReference type="InterPro" id="IPR006668">
    <property type="entry name" value="Mg_transptr_MgtE_intracell_dom"/>
</dbReference>
<organism evidence="4">
    <name type="scientific">Proteinivorax hydrogeniformans</name>
    <dbReference type="NCBI Taxonomy" id="1826727"/>
    <lineage>
        <taxon>Bacteria</taxon>
        <taxon>Bacillati</taxon>
        <taxon>Bacillota</taxon>
        <taxon>Clostridia</taxon>
        <taxon>Eubacteriales</taxon>
        <taxon>Proteinivoracaceae</taxon>
        <taxon>Proteinivorax</taxon>
    </lineage>
</organism>
<feature type="domain" description="Magnesium transporter MgtE intracellular" evidence="3">
    <location>
        <begin position="99"/>
        <end position="180"/>
    </location>
</feature>
<feature type="transmembrane region" description="Helical" evidence="2">
    <location>
        <begin position="12"/>
        <end position="33"/>
    </location>
</feature>
<sequence>MAITAQKLKMFGYVVVIPLVLAFIIFVLISNALGLDLLPIPFLDLSVQDPAKEELEVIVAEKEEEIKSLESSVSLLSERYDELKESQNAKAKELELWEQDLKELEEQLVEKEEMLNDKKVRIETIADKYSNMRTRDAAAILQELDDDEIIAIFKFMDSDTVSDILSSFEPSRAASITKNMM</sequence>
<proteinExistence type="predicted"/>
<dbReference type="SUPFAM" id="SSF158791">
    <property type="entry name" value="MgtE N-terminal domain-like"/>
    <property type="match status" value="1"/>
</dbReference>
<gene>
    <name evidence="4" type="ORF">PRVXH_001420</name>
</gene>
<accession>A0AAU8HP73</accession>
<keyword evidence="2" id="KW-0472">Membrane</keyword>